<comment type="similarity">
    <text evidence="1">Belongs to the HscB family.</text>
</comment>
<dbReference type="PANTHER" id="PTHR14021:SF15">
    <property type="entry name" value="IRON-SULFUR CLUSTER CO-CHAPERONE PROTEIN HSCB"/>
    <property type="match status" value="1"/>
</dbReference>
<dbReference type="OMA" id="LLCEMRF"/>
<dbReference type="InterPro" id="IPR009073">
    <property type="entry name" value="HscB_oligo_C"/>
</dbReference>
<dbReference type="CDD" id="cd06257">
    <property type="entry name" value="DnaJ"/>
    <property type="match status" value="1"/>
</dbReference>
<dbReference type="InterPro" id="IPR036869">
    <property type="entry name" value="J_dom_sf"/>
</dbReference>
<organism evidence="4 5">
    <name type="scientific">Litomosoides sigmodontis</name>
    <name type="common">Filarial nematode worm</name>
    <dbReference type="NCBI Taxonomy" id="42156"/>
    <lineage>
        <taxon>Eukaryota</taxon>
        <taxon>Metazoa</taxon>
        <taxon>Ecdysozoa</taxon>
        <taxon>Nematoda</taxon>
        <taxon>Chromadorea</taxon>
        <taxon>Rhabditida</taxon>
        <taxon>Spirurina</taxon>
        <taxon>Spiruromorpha</taxon>
        <taxon>Filarioidea</taxon>
        <taxon>Onchocercidae</taxon>
        <taxon>Litomosoides</taxon>
    </lineage>
</organism>
<dbReference type="SMART" id="SM00271">
    <property type="entry name" value="DnaJ"/>
    <property type="match status" value="1"/>
</dbReference>
<dbReference type="GO" id="GO:0051087">
    <property type="term" value="F:protein-folding chaperone binding"/>
    <property type="evidence" value="ECO:0007669"/>
    <property type="project" value="InterPro"/>
</dbReference>
<dbReference type="GO" id="GO:0005739">
    <property type="term" value="C:mitochondrion"/>
    <property type="evidence" value="ECO:0007669"/>
    <property type="project" value="TreeGrafter"/>
</dbReference>
<dbReference type="PANTHER" id="PTHR14021">
    <property type="entry name" value="IRON-SULFUR CLUSTER CO-CHAPERONE PROTEIN HSCB"/>
    <property type="match status" value="1"/>
</dbReference>
<evidence type="ECO:0000313" key="5">
    <source>
        <dbReference type="Proteomes" id="UP000277928"/>
    </source>
</evidence>
<keyword evidence="2" id="KW-0143">Chaperone</keyword>
<evidence type="ECO:0000259" key="3">
    <source>
        <dbReference type="PROSITE" id="PS50076"/>
    </source>
</evidence>
<dbReference type="PROSITE" id="PS50076">
    <property type="entry name" value="DNAJ_2"/>
    <property type="match status" value="1"/>
</dbReference>
<dbReference type="Pfam" id="PF07743">
    <property type="entry name" value="HSCB_C"/>
    <property type="match status" value="1"/>
</dbReference>
<dbReference type="EMBL" id="UYRX01000046">
    <property type="protein sequence ID" value="VDK71187.1"/>
    <property type="molecule type" value="Genomic_DNA"/>
</dbReference>
<accession>A0A3P6SG06</accession>
<feature type="domain" description="J" evidence="3">
    <location>
        <begin position="106"/>
        <end position="178"/>
    </location>
</feature>
<dbReference type="InterPro" id="IPR001623">
    <property type="entry name" value="DnaJ_domain"/>
</dbReference>
<dbReference type="Gene3D" id="1.20.1280.20">
    <property type="entry name" value="HscB, C-terminal domain"/>
    <property type="match status" value="1"/>
</dbReference>
<dbReference type="InterPro" id="IPR004640">
    <property type="entry name" value="HscB"/>
</dbReference>
<dbReference type="GO" id="GO:0001671">
    <property type="term" value="F:ATPase activator activity"/>
    <property type="evidence" value="ECO:0007669"/>
    <property type="project" value="InterPro"/>
</dbReference>
<dbReference type="Proteomes" id="UP000277928">
    <property type="component" value="Unassembled WGS sequence"/>
</dbReference>
<dbReference type="AlphaFoldDB" id="A0A3P6SG06"/>
<dbReference type="GO" id="GO:0051259">
    <property type="term" value="P:protein complex oligomerization"/>
    <property type="evidence" value="ECO:0007669"/>
    <property type="project" value="InterPro"/>
</dbReference>
<protein>
    <recommendedName>
        <fullName evidence="3">J domain-containing protein</fullName>
    </recommendedName>
</protein>
<evidence type="ECO:0000256" key="2">
    <source>
        <dbReference type="ARBA" id="ARBA00023186"/>
    </source>
</evidence>
<reference evidence="4 5" key="1">
    <citation type="submission" date="2018-08" db="EMBL/GenBank/DDBJ databases">
        <authorList>
            <person name="Laetsch R D."/>
            <person name="Stevens L."/>
            <person name="Kumar S."/>
            <person name="Blaxter L. M."/>
        </authorList>
    </citation>
    <scope>NUCLEOTIDE SEQUENCE [LARGE SCALE GENOMIC DNA]</scope>
</reference>
<evidence type="ECO:0000313" key="4">
    <source>
        <dbReference type="EMBL" id="VDK71187.1"/>
    </source>
</evidence>
<dbReference type="Gene3D" id="1.10.287.110">
    <property type="entry name" value="DnaJ domain"/>
    <property type="match status" value="1"/>
</dbReference>
<dbReference type="NCBIfam" id="TIGR00714">
    <property type="entry name" value="hscB"/>
    <property type="match status" value="1"/>
</dbReference>
<keyword evidence="5" id="KW-1185">Reference proteome</keyword>
<dbReference type="SUPFAM" id="SSF46565">
    <property type="entry name" value="Chaperone J-domain"/>
    <property type="match status" value="1"/>
</dbReference>
<evidence type="ECO:0000256" key="1">
    <source>
        <dbReference type="ARBA" id="ARBA00010476"/>
    </source>
</evidence>
<name>A0A3P6SG06_LITSI</name>
<dbReference type="InterPro" id="IPR036386">
    <property type="entry name" value="HscB_C_sf"/>
</dbReference>
<sequence>MLQKYHFLKMLDNARLRDSIEVKVLTLDGIDKFSLDMTGVPYLRLDFPVLLSCRSSSGKRACDQAYNFHFFGDVFASIKTRCSLTQSMEKLFCPVCSAIQPVEGRSYFDCLGLFPRFDIDLSLLKINFLKLQSVVHPDKFSKCSQEEKEISEKCSRYLNEAYKTLTEPLERAKYLLTLKGEPLDDEYAIDNTDFLVEMMELNELVVACNDSKELKILLNNVENKTRMLGKEFKNSIETNQLGKAKEALFKLTFYHRLKSSLSSKIIDNE</sequence>
<dbReference type="GO" id="GO:0044571">
    <property type="term" value="P:[2Fe-2S] cluster assembly"/>
    <property type="evidence" value="ECO:0007669"/>
    <property type="project" value="InterPro"/>
</dbReference>
<dbReference type="STRING" id="42156.A0A3P6SG06"/>
<dbReference type="OrthoDB" id="277802at2759"/>
<gene>
    <name evidence="4" type="ORF">NLS_LOCUS1348</name>
</gene>
<proteinExistence type="inferred from homology"/>
<dbReference type="SUPFAM" id="SSF47144">
    <property type="entry name" value="HSC20 (HSCB), C-terminal oligomerisation domain"/>
    <property type="match status" value="1"/>
</dbReference>